<gene>
    <name evidence="2" type="ORF">DICPUDRAFT_34890</name>
</gene>
<proteinExistence type="predicted"/>
<accession>F0ZNF6</accession>
<dbReference type="GeneID" id="10499718"/>
<evidence type="ECO:0000313" key="3">
    <source>
        <dbReference type="Proteomes" id="UP000001064"/>
    </source>
</evidence>
<dbReference type="OrthoDB" id="15743at2759"/>
<keyword evidence="1" id="KW-0472">Membrane</keyword>
<evidence type="ECO:0000313" key="2">
    <source>
        <dbReference type="EMBL" id="EGC34524.1"/>
    </source>
</evidence>
<dbReference type="eggNOG" id="ENOG502RIHA">
    <property type="taxonomic scope" value="Eukaryota"/>
</dbReference>
<organism evidence="2 3">
    <name type="scientific">Dictyostelium purpureum</name>
    <name type="common">Slime mold</name>
    <dbReference type="NCBI Taxonomy" id="5786"/>
    <lineage>
        <taxon>Eukaryota</taxon>
        <taxon>Amoebozoa</taxon>
        <taxon>Evosea</taxon>
        <taxon>Eumycetozoa</taxon>
        <taxon>Dictyostelia</taxon>
        <taxon>Dictyosteliales</taxon>
        <taxon>Dictyosteliaceae</taxon>
        <taxon>Dictyostelium</taxon>
    </lineage>
</organism>
<reference evidence="3" key="1">
    <citation type="journal article" date="2011" name="Genome Biol.">
        <title>Comparative genomics of the social amoebae Dictyostelium discoideum and Dictyostelium purpureum.</title>
        <authorList>
            <consortium name="US DOE Joint Genome Institute (JGI-PGF)"/>
            <person name="Sucgang R."/>
            <person name="Kuo A."/>
            <person name="Tian X."/>
            <person name="Salerno W."/>
            <person name="Parikh A."/>
            <person name="Feasley C.L."/>
            <person name="Dalin E."/>
            <person name="Tu H."/>
            <person name="Huang E."/>
            <person name="Barry K."/>
            <person name="Lindquist E."/>
            <person name="Shapiro H."/>
            <person name="Bruce D."/>
            <person name="Schmutz J."/>
            <person name="Salamov A."/>
            <person name="Fey P."/>
            <person name="Gaudet P."/>
            <person name="Anjard C."/>
            <person name="Babu M.M."/>
            <person name="Basu S."/>
            <person name="Bushmanova Y."/>
            <person name="van der Wel H."/>
            <person name="Katoh-Kurasawa M."/>
            <person name="Dinh C."/>
            <person name="Coutinho P.M."/>
            <person name="Saito T."/>
            <person name="Elias M."/>
            <person name="Schaap P."/>
            <person name="Kay R.R."/>
            <person name="Henrissat B."/>
            <person name="Eichinger L."/>
            <person name="Rivero F."/>
            <person name="Putnam N.H."/>
            <person name="West C.M."/>
            <person name="Loomis W.F."/>
            <person name="Chisholm R.L."/>
            <person name="Shaulsky G."/>
            <person name="Strassmann J.E."/>
            <person name="Queller D.C."/>
            <person name="Kuspa A."/>
            <person name="Grigoriev I.V."/>
        </authorList>
    </citation>
    <scope>NUCLEOTIDE SEQUENCE [LARGE SCALE GENOMIC DNA]</scope>
    <source>
        <strain evidence="3">QSDP1</strain>
    </source>
</reference>
<keyword evidence="3" id="KW-1185">Reference proteome</keyword>
<dbReference type="VEuPathDB" id="AmoebaDB:DICPUDRAFT_34890"/>
<dbReference type="AlphaFoldDB" id="F0ZNF6"/>
<name>F0ZNF6_DICPU</name>
<evidence type="ECO:0000256" key="1">
    <source>
        <dbReference type="SAM" id="Phobius"/>
    </source>
</evidence>
<dbReference type="EMBL" id="GL871094">
    <property type="protein sequence ID" value="EGC34524.1"/>
    <property type="molecule type" value="Genomic_DNA"/>
</dbReference>
<dbReference type="SUPFAM" id="SSF81518">
    <property type="entry name" value="Subunit XI (6.4 kDa protein) of cytochrome bc1 complex (Ubiquinol-cytochrome c reductase)"/>
    <property type="match status" value="1"/>
</dbReference>
<protein>
    <submittedName>
        <fullName evidence="2">Uncharacterized protein</fullName>
    </submittedName>
</protein>
<dbReference type="OMA" id="WAPTAMI"/>
<dbReference type="RefSeq" id="XP_003288960.1">
    <property type="nucleotide sequence ID" value="XM_003288912.1"/>
</dbReference>
<dbReference type="InParanoid" id="F0ZNF6"/>
<dbReference type="Gene3D" id="1.20.5.220">
    <property type="match status" value="1"/>
</dbReference>
<keyword evidence="1" id="KW-0812">Transmembrane</keyword>
<dbReference type="InterPro" id="IPR029027">
    <property type="entry name" value="Single_a-helix_sf"/>
</dbReference>
<dbReference type="Proteomes" id="UP000001064">
    <property type="component" value="Unassembled WGS sequence"/>
</dbReference>
<keyword evidence="1" id="KW-1133">Transmembrane helix</keyword>
<dbReference type="KEGG" id="dpp:DICPUDRAFT_34890"/>
<dbReference type="FunCoup" id="F0ZNF6">
    <property type="interactions" value="426"/>
</dbReference>
<feature type="transmembrane region" description="Helical" evidence="1">
    <location>
        <begin position="20"/>
        <end position="42"/>
    </location>
</feature>
<sequence>MLGRAIFDVTQLIKRTTKFGIHWSPVASRWGVVGVVAALYAVQPRILFKHLPIIGDNYLTQKDLDKMKQEQQEKNNN</sequence>